<reference evidence="1 2" key="1">
    <citation type="submission" date="2018-11" db="EMBL/GenBank/DDBJ databases">
        <title>Draft genome sequences of proposed Pectobacterium aquaticum sp. nov. isolated in France from fresh water.</title>
        <authorList>
            <person name="Pedron J."/>
            <person name="Barny M.A."/>
        </authorList>
    </citation>
    <scope>NUCLEOTIDE SEQUENCE [LARGE SCALE GENOMIC DNA]</scope>
    <source>
        <strain evidence="1 2">A127-S21-F16</strain>
    </source>
</reference>
<evidence type="ECO:0000313" key="1">
    <source>
        <dbReference type="EMBL" id="RRO14638.1"/>
    </source>
</evidence>
<gene>
    <name evidence="1" type="ORF">DMB84_016910</name>
</gene>
<dbReference type="Proteomes" id="UP000256540">
    <property type="component" value="Unassembled WGS sequence"/>
</dbReference>
<dbReference type="RefSeq" id="WP_116155325.1">
    <property type="nucleotide sequence ID" value="NZ_QHJS02000059.1"/>
</dbReference>
<comment type="caution">
    <text evidence="1">The sequence shown here is derived from an EMBL/GenBank/DDBJ whole genome shotgun (WGS) entry which is preliminary data.</text>
</comment>
<dbReference type="InterPro" id="IPR025455">
    <property type="entry name" value="DUF4276"/>
</dbReference>
<evidence type="ECO:0000313" key="2">
    <source>
        <dbReference type="Proteomes" id="UP000256540"/>
    </source>
</evidence>
<sequence>MKLYVEGGGDTAALKTACRQGFSLFLEKAGLKGNMPRIVACGSRSDAYDSFCTAIRNGETAMLLVDSEEQVIAAIQPGDKTQQRDRSHWLPWQHLLQRGGDGWEKPQGVEDSQCHLMVQCMENWFLADHKTVKQFFGQGFQENQLPASNIPIETVDKERVYRSLDNATRHCKTKNQYGKGEHSFELLGKIDPAKVQQASPWALRFVEILRGKMTTRT</sequence>
<protein>
    <submittedName>
        <fullName evidence="1">DUF4276 family protein</fullName>
    </submittedName>
</protein>
<name>A0AA93AJI3_9GAMM</name>
<accession>A0AA93AJI3</accession>
<organism evidence="1 2">
    <name type="scientific">Pectobacterium aquaticum</name>
    <dbReference type="NCBI Taxonomy" id="2204145"/>
    <lineage>
        <taxon>Bacteria</taxon>
        <taxon>Pseudomonadati</taxon>
        <taxon>Pseudomonadota</taxon>
        <taxon>Gammaproteobacteria</taxon>
        <taxon>Enterobacterales</taxon>
        <taxon>Pectobacteriaceae</taxon>
        <taxon>Pectobacterium</taxon>
    </lineage>
</organism>
<dbReference type="Pfam" id="PF14103">
    <property type="entry name" value="DUF4276"/>
    <property type="match status" value="1"/>
</dbReference>
<proteinExistence type="predicted"/>
<dbReference type="EMBL" id="QHJS02000059">
    <property type="protein sequence ID" value="RRO14638.1"/>
    <property type="molecule type" value="Genomic_DNA"/>
</dbReference>
<dbReference type="AlphaFoldDB" id="A0AA93AJI3"/>